<dbReference type="EMBL" id="CP115149">
    <property type="protein sequence ID" value="WBL36309.1"/>
    <property type="molecule type" value="Genomic_DNA"/>
</dbReference>
<evidence type="ECO:0000313" key="3">
    <source>
        <dbReference type="Proteomes" id="UP001212803"/>
    </source>
</evidence>
<organism evidence="2 3">
    <name type="scientific">Tepidiforma flava</name>
    <dbReference type="NCBI Taxonomy" id="3004094"/>
    <lineage>
        <taxon>Bacteria</taxon>
        <taxon>Bacillati</taxon>
        <taxon>Chloroflexota</taxon>
        <taxon>Tepidiformia</taxon>
        <taxon>Tepidiformales</taxon>
        <taxon>Tepidiformaceae</taxon>
        <taxon>Tepidiforma</taxon>
    </lineage>
</organism>
<proteinExistence type="predicted"/>
<dbReference type="EC" id="6.6.1.2" evidence="2"/>
<dbReference type="Pfam" id="PF02514">
    <property type="entry name" value="CobN-Mg_chel"/>
    <property type="match status" value="1"/>
</dbReference>
<gene>
    <name evidence="2" type="ORF">O0235_01615</name>
</gene>
<dbReference type="Proteomes" id="UP001212803">
    <property type="component" value="Chromosome"/>
</dbReference>
<keyword evidence="2" id="KW-0436">Ligase</keyword>
<reference evidence="2 3" key="1">
    <citation type="journal article" date="2023" name="ISME J.">
        <title>Thermophilic Dehalococcoidia with unusual traits shed light on an unexpected past.</title>
        <authorList>
            <person name="Palmer M."/>
            <person name="Covington J.K."/>
            <person name="Zhou E.M."/>
            <person name="Thomas S.C."/>
            <person name="Habib N."/>
            <person name="Seymour C.O."/>
            <person name="Lai D."/>
            <person name="Johnston J."/>
            <person name="Hashimi A."/>
            <person name="Jiao J.Y."/>
            <person name="Muok A.R."/>
            <person name="Liu L."/>
            <person name="Xian W.D."/>
            <person name="Zhi X.Y."/>
            <person name="Li M.M."/>
            <person name="Silva L.P."/>
            <person name="Bowen B.P."/>
            <person name="Louie K."/>
            <person name="Briegel A."/>
            <person name="Pett-Ridge J."/>
            <person name="Weber P.K."/>
            <person name="Tocheva E.I."/>
            <person name="Woyke T."/>
            <person name="Northen T.R."/>
            <person name="Mayali X."/>
            <person name="Li W.J."/>
            <person name="Hedlund B.P."/>
        </authorList>
    </citation>
    <scope>NUCLEOTIDE SEQUENCE [LARGE SCALE GENOMIC DNA]</scope>
    <source>
        <strain evidence="2 3">YIM 72310</strain>
    </source>
</reference>
<dbReference type="PANTHER" id="PTHR44119">
    <property type="entry name" value="MAGNESIUM-CHELATASE SUBUNIT CHLH, CHLOROPLASTIC"/>
    <property type="match status" value="1"/>
</dbReference>
<feature type="domain" description="CobN/magnesium chelatase" evidence="1">
    <location>
        <begin position="69"/>
        <end position="175"/>
    </location>
</feature>
<dbReference type="InterPro" id="IPR003672">
    <property type="entry name" value="CobN/Mg_chltase"/>
</dbReference>
<name>A0ABY7M719_9CHLR</name>
<evidence type="ECO:0000259" key="1">
    <source>
        <dbReference type="Pfam" id="PF02514"/>
    </source>
</evidence>
<evidence type="ECO:0000313" key="2">
    <source>
        <dbReference type="EMBL" id="WBL36309.1"/>
    </source>
</evidence>
<dbReference type="PROSITE" id="PS51257">
    <property type="entry name" value="PROKAR_LIPOPROTEIN"/>
    <property type="match status" value="1"/>
</dbReference>
<sequence length="202" mass="21695">MLAAARQAGVVVIRLLAGPESLGGVFAPLVAACRAARAALIVRRAYPMERESLAEYCTVDAAEAEQALAYFLHGGPGNAEQALRFLADRHLGGAFGWRTPEPMPWEGFYVPGQPLAAGRPALELAPWWRDGRPAVGVLFYRNLVQMGETALAEALAEALDRHGCNAVPVYAYGLREDSNGRDNAGPCGRCSAAMTAARWCRR</sequence>
<dbReference type="GO" id="GO:0051116">
    <property type="term" value="F:cobaltochelatase activity"/>
    <property type="evidence" value="ECO:0007669"/>
    <property type="project" value="UniProtKB-EC"/>
</dbReference>
<dbReference type="RefSeq" id="WP_270056833.1">
    <property type="nucleotide sequence ID" value="NZ_CP115149.1"/>
</dbReference>
<protein>
    <submittedName>
        <fullName evidence="2">Cobaltochelatase subunit CobN</fullName>
        <ecNumber evidence="2">6.6.1.2</ecNumber>
    </submittedName>
</protein>
<accession>A0ABY7M719</accession>
<keyword evidence="3" id="KW-1185">Reference proteome</keyword>
<dbReference type="PANTHER" id="PTHR44119:SF4">
    <property type="entry name" value="AEROBIC COBALTOCHELATASE SUBUNIT COBN"/>
    <property type="match status" value="1"/>
</dbReference>